<keyword evidence="2" id="KW-1185">Reference proteome</keyword>
<organism evidence="1 2">
    <name type="scientific">Stenotrophomonas phage BUCT598</name>
    <dbReference type="NCBI Taxonomy" id="2834253"/>
    <lineage>
        <taxon>Viruses</taxon>
        <taxon>Duplodnaviria</taxon>
        <taxon>Heunggongvirae</taxon>
        <taxon>Uroviricota</taxon>
        <taxon>Caudoviricetes</taxon>
        <taxon>Autographivirales</taxon>
        <taxon>Autonotataviridae</taxon>
        <taxon>Gujervirinae</taxon>
        <taxon>Smasvirus</taxon>
        <taxon>Smasvirus BUCT598</taxon>
    </lineage>
</organism>
<evidence type="ECO:0000313" key="1">
    <source>
        <dbReference type="EMBL" id="QWT56578.1"/>
    </source>
</evidence>
<name>A0A8F2JD31_9CAUD</name>
<dbReference type="Proteomes" id="UP000693765">
    <property type="component" value="Segment"/>
</dbReference>
<dbReference type="EMBL" id="MW831865">
    <property type="protein sequence ID" value="QWT56578.1"/>
    <property type="molecule type" value="Genomic_DNA"/>
</dbReference>
<sequence length="63" mass="7120">MSLQAVRVESNRLSEEQYRLLQRACGAMANPLVNGNTSQHEAGFKLGVQFVLQLCRDGWVDQR</sequence>
<protein>
    <submittedName>
        <fullName evidence="1">Uncharacterized protein</fullName>
    </submittedName>
</protein>
<accession>A0A8F2JD31</accession>
<evidence type="ECO:0000313" key="2">
    <source>
        <dbReference type="Proteomes" id="UP000693765"/>
    </source>
</evidence>
<proteinExistence type="predicted"/>
<reference evidence="1" key="1">
    <citation type="submission" date="2021-03" db="EMBL/GenBank/DDBJ databases">
        <authorList>
            <person name="Tong Y."/>
            <person name="Zhang W."/>
            <person name="Tian F."/>
            <person name="Li J."/>
            <person name="He X."/>
        </authorList>
    </citation>
    <scope>NUCLEOTIDE SEQUENCE</scope>
</reference>